<dbReference type="PANTHER" id="PTHR30616">
    <property type="entry name" value="UNCHARACTERIZED PROTEIN YFIH"/>
    <property type="match status" value="1"/>
</dbReference>
<comment type="catalytic activity">
    <reaction evidence="7">
        <text>adenosine + phosphate = alpha-D-ribose 1-phosphate + adenine</text>
        <dbReference type="Rhea" id="RHEA:27642"/>
        <dbReference type="ChEBI" id="CHEBI:16335"/>
        <dbReference type="ChEBI" id="CHEBI:16708"/>
        <dbReference type="ChEBI" id="CHEBI:43474"/>
        <dbReference type="ChEBI" id="CHEBI:57720"/>
        <dbReference type="EC" id="2.4.2.1"/>
    </reaction>
    <physiologicalReaction direction="left-to-right" evidence="7">
        <dbReference type="Rhea" id="RHEA:27643"/>
    </physiologicalReaction>
</comment>
<name>A0A506V584_9GAMM</name>
<dbReference type="Proteomes" id="UP000319523">
    <property type="component" value="Unassembled WGS sequence"/>
</dbReference>
<dbReference type="GO" id="GO:0005507">
    <property type="term" value="F:copper ion binding"/>
    <property type="evidence" value="ECO:0007669"/>
    <property type="project" value="TreeGrafter"/>
</dbReference>
<dbReference type="GO" id="GO:0017061">
    <property type="term" value="F:S-methyl-5-thioadenosine phosphorylase activity"/>
    <property type="evidence" value="ECO:0007669"/>
    <property type="project" value="UniProtKB-EC"/>
</dbReference>
<dbReference type="PANTHER" id="PTHR30616:SF3">
    <property type="entry name" value="PURINE NUCLEOSIDE PHOSPHORYLASE"/>
    <property type="match status" value="1"/>
</dbReference>
<evidence type="ECO:0000256" key="4">
    <source>
        <dbReference type="ARBA" id="ARBA00022723"/>
    </source>
</evidence>
<evidence type="ECO:0000256" key="6">
    <source>
        <dbReference type="ARBA" id="ARBA00047989"/>
    </source>
</evidence>
<dbReference type="InterPro" id="IPR038371">
    <property type="entry name" value="Cu_polyphenol_OxRdtase_sf"/>
</dbReference>
<dbReference type="SUPFAM" id="SSF64438">
    <property type="entry name" value="CNF1/YfiH-like putative cysteine hydrolases"/>
    <property type="match status" value="1"/>
</dbReference>
<comment type="catalytic activity">
    <reaction evidence="8">
        <text>S-methyl-5'-thioadenosine + phosphate = 5-(methylsulfanyl)-alpha-D-ribose 1-phosphate + adenine</text>
        <dbReference type="Rhea" id="RHEA:11852"/>
        <dbReference type="ChEBI" id="CHEBI:16708"/>
        <dbReference type="ChEBI" id="CHEBI:17509"/>
        <dbReference type="ChEBI" id="CHEBI:43474"/>
        <dbReference type="ChEBI" id="CHEBI:58533"/>
        <dbReference type="EC" id="2.4.2.28"/>
    </reaction>
    <physiologicalReaction direction="left-to-right" evidence="8">
        <dbReference type="Rhea" id="RHEA:11853"/>
    </physiologicalReaction>
</comment>
<accession>A0A506V584</accession>
<dbReference type="OrthoDB" id="4279at2"/>
<dbReference type="InterPro" id="IPR003730">
    <property type="entry name" value="Cu_polyphenol_OxRdtase"/>
</dbReference>
<dbReference type="Gene3D" id="3.60.140.10">
    <property type="entry name" value="CNF1/YfiH-like putative cysteine hydrolases"/>
    <property type="match status" value="1"/>
</dbReference>
<keyword evidence="5" id="KW-0862">Zinc</keyword>
<comment type="caution">
    <text evidence="9">The sequence shown here is derived from an EMBL/GenBank/DDBJ whole genome shotgun (WGS) entry which is preliminary data.</text>
</comment>
<keyword evidence="3" id="KW-0808">Transferase</keyword>
<protein>
    <submittedName>
        <fullName evidence="9">Polyphenol oxidase family protein</fullName>
    </submittedName>
</protein>
<evidence type="ECO:0000313" key="9">
    <source>
        <dbReference type="EMBL" id="TPW41061.1"/>
    </source>
</evidence>
<keyword evidence="4" id="KW-0479">Metal-binding</keyword>
<dbReference type="CDD" id="cd16833">
    <property type="entry name" value="YfiH"/>
    <property type="match status" value="1"/>
</dbReference>
<sequence>MSDALIRTSALLSSLSWLEHAFLPAGMAPPAESAFGRQRHTASIITAEEAFPPKIREADGVIANGSRPVAVYTADCLPVLIADTRRHQVAAVHAGLQGALAGVLPQAVARLIRGGATPESLYVAIGPAIAPCCYELGDEALNNILTNPLATAPRYFSSQPRNVRAVRPQAQAARRGVWFDLPELGRQMLLDMQIPAAQIEILPVCTYCCAEPRSSYRRNTHTSEGYDLRYAWIRRRNSEVRSP</sequence>
<dbReference type="EMBL" id="VHQI01000010">
    <property type="protein sequence ID" value="TPW41061.1"/>
    <property type="molecule type" value="Genomic_DNA"/>
</dbReference>
<proteinExistence type="inferred from homology"/>
<comment type="catalytic activity">
    <reaction evidence="1">
        <text>inosine + phosphate = alpha-D-ribose 1-phosphate + hypoxanthine</text>
        <dbReference type="Rhea" id="RHEA:27646"/>
        <dbReference type="ChEBI" id="CHEBI:17368"/>
        <dbReference type="ChEBI" id="CHEBI:17596"/>
        <dbReference type="ChEBI" id="CHEBI:43474"/>
        <dbReference type="ChEBI" id="CHEBI:57720"/>
        <dbReference type="EC" id="2.4.2.1"/>
    </reaction>
    <physiologicalReaction direction="left-to-right" evidence="1">
        <dbReference type="Rhea" id="RHEA:27647"/>
    </physiologicalReaction>
</comment>
<evidence type="ECO:0000256" key="2">
    <source>
        <dbReference type="ARBA" id="ARBA00007353"/>
    </source>
</evidence>
<dbReference type="Pfam" id="PF02578">
    <property type="entry name" value="Cu-oxidase_4"/>
    <property type="match status" value="1"/>
</dbReference>
<evidence type="ECO:0000256" key="5">
    <source>
        <dbReference type="ARBA" id="ARBA00022833"/>
    </source>
</evidence>
<comment type="similarity">
    <text evidence="2">Belongs to the purine nucleoside phosphorylase YfiH/LACC1 family.</text>
</comment>
<evidence type="ECO:0000256" key="7">
    <source>
        <dbReference type="ARBA" id="ARBA00048968"/>
    </source>
</evidence>
<evidence type="ECO:0000256" key="1">
    <source>
        <dbReference type="ARBA" id="ARBA00000553"/>
    </source>
</evidence>
<keyword evidence="10" id="KW-1185">Reference proteome</keyword>
<dbReference type="RefSeq" id="WP_141177219.1">
    <property type="nucleotide sequence ID" value="NZ_JBHUFX010000034.1"/>
</dbReference>
<gene>
    <name evidence="9" type="ORF">FKM52_16345</name>
</gene>
<comment type="catalytic activity">
    <reaction evidence="6">
        <text>adenosine + H2O + H(+) = inosine + NH4(+)</text>
        <dbReference type="Rhea" id="RHEA:24408"/>
        <dbReference type="ChEBI" id="CHEBI:15377"/>
        <dbReference type="ChEBI" id="CHEBI:15378"/>
        <dbReference type="ChEBI" id="CHEBI:16335"/>
        <dbReference type="ChEBI" id="CHEBI:17596"/>
        <dbReference type="ChEBI" id="CHEBI:28938"/>
        <dbReference type="EC" id="3.5.4.4"/>
    </reaction>
    <physiologicalReaction direction="left-to-right" evidence="6">
        <dbReference type="Rhea" id="RHEA:24409"/>
    </physiologicalReaction>
</comment>
<dbReference type="InterPro" id="IPR011324">
    <property type="entry name" value="Cytotoxic_necrot_fac-like_cat"/>
</dbReference>
<reference evidence="9 10" key="1">
    <citation type="submission" date="2019-06" db="EMBL/GenBank/DDBJ databases">
        <authorList>
            <person name="Yang Y."/>
        </authorList>
    </citation>
    <scope>NUCLEOTIDE SEQUENCE [LARGE SCALE GENOMIC DNA]</scope>
    <source>
        <strain evidence="9 10">BIT-26</strain>
    </source>
</reference>
<organism evidence="9 10">
    <name type="scientific">Mixta tenebrionis</name>
    <dbReference type="NCBI Taxonomy" id="2562439"/>
    <lineage>
        <taxon>Bacteria</taxon>
        <taxon>Pseudomonadati</taxon>
        <taxon>Pseudomonadota</taxon>
        <taxon>Gammaproteobacteria</taxon>
        <taxon>Enterobacterales</taxon>
        <taxon>Erwiniaceae</taxon>
        <taxon>Mixta</taxon>
    </lineage>
</organism>
<evidence type="ECO:0000256" key="3">
    <source>
        <dbReference type="ARBA" id="ARBA00022679"/>
    </source>
</evidence>
<dbReference type="AlphaFoldDB" id="A0A506V584"/>
<evidence type="ECO:0000256" key="8">
    <source>
        <dbReference type="ARBA" id="ARBA00049893"/>
    </source>
</evidence>
<evidence type="ECO:0000313" key="10">
    <source>
        <dbReference type="Proteomes" id="UP000319523"/>
    </source>
</evidence>